<dbReference type="Proteomes" id="UP000295117">
    <property type="component" value="Unassembled WGS sequence"/>
</dbReference>
<evidence type="ECO:0000256" key="5">
    <source>
        <dbReference type="SAM" id="MobiDB-lite"/>
    </source>
</evidence>
<feature type="transmembrane region" description="Helical" evidence="6">
    <location>
        <begin position="110"/>
        <end position="131"/>
    </location>
</feature>
<comment type="caution">
    <text evidence="8">The sequence shown here is derived from an EMBL/GenBank/DDBJ whole genome shotgun (WGS) entry which is preliminary data.</text>
</comment>
<gene>
    <name evidence="8" type="ORF">DE4585_00314</name>
</gene>
<dbReference type="AlphaFoldDB" id="A0A4R8S9V8"/>
<keyword evidence="3 6" id="KW-1133">Transmembrane helix</keyword>
<reference evidence="8 9" key="1">
    <citation type="journal article" date="2019" name="Sci. Rep.">
        <title>Extended insight into the Mycobacterium chelonae-abscessus complex through whole genome sequencing of Mycobacterium salmoniphilum outbreak and Mycobacterium salmoniphilum-like strains.</title>
        <authorList>
            <person name="Behra P.R.K."/>
            <person name="Das S."/>
            <person name="Pettersson B.M.F."/>
            <person name="Shirreff L."/>
            <person name="DuCote T."/>
            <person name="Jacobsson K.G."/>
            <person name="Ennis D.G."/>
            <person name="Kirsebom L.A."/>
        </authorList>
    </citation>
    <scope>NUCLEOTIDE SEQUENCE [LARGE SCALE GENOMIC DNA]</scope>
    <source>
        <strain evidence="8 9">DE 4585</strain>
    </source>
</reference>
<dbReference type="Pfam" id="PF06271">
    <property type="entry name" value="RDD"/>
    <property type="match status" value="1"/>
</dbReference>
<proteinExistence type="predicted"/>
<evidence type="ECO:0000256" key="4">
    <source>
        <dbReference type="ARBA" id="ARBA00023136"/>
    </source>
</evidence>
<protein>
    <submittedName>
        <fullName evidence="8">RDD family protein</fullName>
    </submittedName>
</protein>
<accession>A0A4R8S9V8</accession>
<organism evidence="8 9">
    <name type="scientific">Mycobacteroides salmoniphilum</name>
    <dbReference type="NCBI Taxonomy" id="404941"/>
    <lineage>
        <taxon>Bacteria</taxon>
        <taxon>Bacillati</taxon>
        <taxon>Actinomycetota</taxon>
        <taxon>Actinomycetes</taxon>
        <taxon>Mycobacteriales</taxon>
        <taxon>Mycobacteriaceae</taxon>
        <taxon>Mycobacteroides</taxon>
    </lineage>
</organism>
<feature type="region of interest" description="Disordered" evidence="5">
    <location>
        <begin position="248"/>
        <end position="290"/>
    </location>
</feature>
<keyword evidence="4 6" id="KW-0472">Membrane</keyword>
<evidence type="ECO:0000259" key="7">
    <source>
        <dbReference type="Pfam" id="PF06271"/>
    </source>
</evidence>
<feature type="transmembrane region" description="Helical" evidence="6">
    <location>
        <begin position="54"/>
        <end position="74"/>
    </location>
</feature>
<comment type="subcellular location">
    <subcellularLocation>
        <location evidence="1">Membrane</location>
        <topology evidence="1">Multi-pass membrane protein</topology>
    </subcellularLocation>
</comment>
<feature type="transmembrane region" description="Helical" evidence="6">
    <location>
        <begin position="23"/>
        <end position="48"/>
    </location>
</feature>
<evidence type="ECO:0000256" key="2">
    <source>
        <dbReference type="ARBA" id="ARBA00022692"/>
    </source>
</evidence>
<evidence type="ECO:0000313" key="9">
    <source>
        <dbReference type="Proteomes" id="UP000295117"/>
    </source>
</evidence>
<dbReference type="EMBL" id="PECH01000001">
    <property type="protein sequence ID" value="TDZ87322.1"/>
    <property type="molecule type" value="Genomic_DNA"/>
</dbReference>
<dbReference type="GO" id="GO:0016020">
    <property type="term" value="C:membrane"/>
    <property type="evidence" value="ECO:0007669"/>
    <property type="project" value="UniProtKB-SubCell"/>
</dbReference>
<keyword evidence="2 6" id="KW-0812">Transmembrane</keyword>
<evidence type="ECO:0000256" key="6">
    <source>
        <dbReference type="SAM" id="Phobius"/>
    </source>
</evidence>
<feature type="domain" description="RDD" evidence="7">
    <location>
        <begin position="17"/>
        <end position="144"/>
    </location>
</feature>
<sequence>MSELVTGDAVVLDVKVAQLPVRVVSAFIDIFVQVIVLYAGIFVVAFSLSQFDEALAGALSIAYSVLALVGYPVIWEMSTRGRSLGKMVMGLRVVSDDGGPERLRQAVIRALAAVVEIYLFMGAPAVITSLVSPQGKRLGDIFAGTMVISERGPKLPPPPVMPPQLAAWAQTLQLSGLTTDQANLVRQFLNRAGQLAPHTRDQMLYQISTDVLASIAPPPPPGTPPQFMLAAVLAERHRRALEQMQPAYPATPLPVPPVDWAGPAGPPPAASAAPDPTESPKGPSGFATPG</sequence>
<evidence type="ECO:0000313" key="8">
    <source>
        <dbReference type="EMBL" id="TDZ87322.1"/>
    </source>
</evidence>
<evidence type="ECO:0000256" key="3">
    <source>
        <dbReference type="ARBA" id="ARBA00022989"/>
    </source>
</evidence>
<evidence type="ECO:0000256" key="1">
    <source>
        <dbReference type="ARBA" id="ARBA00004141"/>
    </source>
</evidence>
<dbReference type="PANTHER" id="PTHR38480:SF1">
    <property type="entry name" value="SLR0254 PROTEIN"/>
    <property type="match status" value="1"/>
</dbReference>
<name>A0A4R8S9V8_9MYCO</name>
<dbReference type="InterPro" id="IPR010432">
    <property type="entry name" value="RDD"/>
</dbReference>
<dbReference type="PANTHER" id="PTHR38480">
    <property type="entry name" value="SLR0254 PROTEIN"/>
    <property type="match status" value="1"/>
</dbReference>